<keyword evidence="2" id="KW-1185">Reference proteome</keyword>
<name>A0A2M9B6L2_9ACTN</name>
<dbReference type="RefSeq" id="WP_100415224.1">
    <property type="nucleotide sequence ID" value="NZ_PGEZ01000002.1"/>
</dbReference>
<dbReference type="EMBL" id="PGEZ01000002">
    <property type="protein sequence ID" value="PJJ53577.1"/>
    <property type="molecule type" value="Genomic_DNA"/>
</dbReference>
<reference evidence="1 2" key="1">
    <citation type="submission" date="2017-11" db="EMBL/GenBank/DDBJ databases">
        <title>Genomic Encyclopedia of Archaeal and Bacterial Type Strains, Phase II (KMG-II): From Individual Species to Whole Genera.</title>
        <authorList>
            <person name="Goeker M."/>
        </authorList>
    </citation>
    <scope>NUCLEOTIDE SEQUENCE [LARGE SCALE GENOMIC DNA]</scope>
    <source>
        <strain evidence="1 2">DSM 27763</strain>
    </source>
</reference>
<evidence type="ECO:0008006" key="3">
    <source>
        <dbReference type="Google" id="ProtNLM"/>
    </source>
</evidence>
<dbReference type="Gene3D" id="3.40.50.300">
    <property type="entry name" value="P-loop containing nucleotide triphosphate hydrolases"/>
    <property type="match status" value="1"/>
</dbReference>
<dbReference type="InterPro" id="IPR027417">
    <property type="entry name" value="P-loop_NTPase"/>
</dbReference>
<dbReference type="Proteomes" id="UP000230842">
    <property type="component" value="Unassembled WGS sequence"/>
</dbReference>
<proteinExistence type="predicted"/>
<accession>A0A2M9B6L2</accession>
<sequence>MSLIAFASAKGSPGVTQTVTALAASWPTDPVVADLDPVGGDVALRSTAPDGTPLETERGLLSYAVALRGGRDAALDDHLQLLDDGTPVLAGVRSPAQVQGLGMAWPSVARGLAADPRDVLADCGRIVPGTPVGPVIEAADALVLVARSEVESLAHLRERLLGLREPLRISSIGSVGVGVVLVGDPGDRRSREDLERLLASAGVPVPVFGTVAYDPKAVRALRTASPRAQRRSLLFRSLVDVTSRIRELAGARAGGYDERQVV</sequence>
<evidence type="ECO:0000313" key="2">
    <source>
        <dbReference type="Proteomes" id="UP000230842"/>
    </source>
</evidence>
<dbReference type="OrthoDB" id="5243870at2"/>
<dbReference type="SUPFAM" id="SSF52540">
    <property type="entry name" value="P-loop containing nucleoside triphosphate hydrolases"/>
    <property type="match status" value="1"/>
</dbReference>
<comment type="caution">
    <text evidence="1">The sequence shown here is derived from an EMBL/GenBank/DDBJ whole genome shotgun (WGS) entry which is preliminary data.</text>
</comment>
<dbReference type="AlphaFoldDB" id="A0A2M9B6L2"/>
<protein>
    <recommendedName>
        <fullName evidence="3">MinD-like ATPase involved in chromosome partitioning or flagellar assembly</fullName>
    </recommendedName>
</protein>
<organism evidence="1 2">
    <name type="scientific">Mumia flava</name>
    <dbReference type="NCBI Taxonomy" id="1348852"/>
    <lineage>
        <taxon>Bacteria</taxon>
        <taxon>Bacillati</taxon>
        <taxon>Actinomycetota</taxon>
        <taxon>Actinomycetes</taxon>
        <taxon>Propionibacteriales</taxon>
        <taxon>Nocardioidaceae</taxon>
        <taxon>Mumia</taxon>
    </lineage>
</organism>
<gene>
    <name evidence="1" type="ORF">CLV56_3067</name>
</gene>
<evidence type="ECO:0000313" key="1">
    <source>
        <dbReference type="EMBL" id="PJJ53577.1"/>
    </source>
</evidence>